<evidence type="ECO:0000313" key="5">
    <source>
        <dbReference type="RefSeq" id="XP_020844356.1"/>
    </source>
</evidence>
<evidence type="ECO:0000256" key="2">
    <source>
        <dbReference type="SAM" id="MobiDB-lite"/>
    </source>
</evidence>
<dbReference type="InterPro" id="IPR036869">
    <property type="entry name" value="J_dom_sf"/>
</dbReference>
<evidence type="ECO:0000313" key="4">
    <source>
        <dbReference type="Proteomes" id="UP000515140"/>
    </source>
</evidence>
<dbReference type="KEGG" id="pcw:110209928"/>
<reference evidence="5" key="1">
    <citation type="submission" date="2025-08" db="UniProtKB">
        <authorList>
            <consortium name="RefSeq"/>
        </authorList>
    </citation>
    <scope>IDENTIFICATION</scope>
    <source>
        <tissue evidence="5">Spleen</tissue>
    </source>
</reference>
<dbReference type="PROSITE" id="PS50076">
    <property type="entry name" value="DNAJ_2"/>
    <property type="match status" value="1"/>
</dbReference>
<protein>
    <submittedName>
        <fullName evidence="5">Sterile alpha motif domain-containing protein 13 isoform X1</fullName>
    </submittedName>
</protein>
<evidence type="ECO:0000259" key="3">
    <source>
        <dbReference type="PROSITE" id="PS50076"/>
    </source>
</evidence>
<dbReference type="CTD" id="148418"/>
<accession>A0A6P5KIQ8</accession>
<dbReference type="PANTHER" id="PTHR45168">
    <property type="entry name" value="DNAJ HOMOLOG SUBFAMILY B MEMBER 2"/>
    <property type="match status" value="1"/>
</dbReference>
<dbReference type="GO" id="GO:0030544">
    <property type="term" value="F:Hsp70 protein binding"/>
    <property type="evidence" value="ECO:0007669"/>
    <property type="project" value="InterPro"/>
</dbReference>
<dbReference type="GeneID" id="110209928"/>
<sequence>MVNYYKILGVPQNASPADIKKAYHQLALQVHPDKNPENREAAEKKFKQVAEAYEVLSDARKRDDYDSSRDSYIGREDKGDDSRETSRLEEDLMFQRPYGVFHNIYDGDNFFSGDFLSSTHMSSIGGWRRPQARGRYHTSLFDVAPVLGTGFSTFVTLSSGRNAGSTWSFIPFMGSSSMGTFRLVTTCSQIVNGRRFVTKKIFQNGRELIEVEERG</sequence>
<evidence type="ECO:0000256" key="1">
    <source>
        <dbReference type="ARBA" id="ARBA00023186"/>
    </source>
</evidence>
<dbReference type="Gene3D" id="1.10.287.110">
    <property type="entry name" value="DnaJ domain"/>
    <property type="match status" value="1"/>
</dbReference>
<dbReference type="InterPro" id="IPR001623">
    <property type="entry name" value="DnaJ_domain"/>
</dbReference>
<dbReference type="CDD" id="cd06257">
    <property type="entry name" value="DnaJ"/>
    <property type="match status" value="1"/>
</dbReference>
<feature type="region of interest" description="Disordered" evidence="2">
    <location>
        <begin position="64"/>
        <end position="86"/>
    </location>
</feature>
<dbReference type="RefSeq" id="XP_020844356.1">
    <property type="nucleotide sequence ID" value="XM_020988697.1"/>
</dbReference>
<dbReference type="Pfam" id="PF00226">
    <property type="entry name" value="DnaJ"/>
    <property type="match status" value="1"/>
</dbReference>
<dbReference type="SUPFAM" id="SSF46565">
    <property type="entry name" value="Chaperone J-domain"/>
    <property type="match status" value="1"/>
</dbReference>
<dbReference type="AlphaFoldDB" id="A0A6P5KIQ8"/>
<dbReference type="InterPro" id="IPR043183">
    <property type="entry name" value="DNJB2/6-like"/>
</dbReference>
<organism evidence="4 5">
    <name type="scientific">Phascolarctos cinereus</name>
    <name type="common">Koala</name>
    <dbReference type="NCBI Taxonomy" id="38626"/>
    <lineage>
        <taxon>Eukaryota</taxon>
        <taxon>Metazoa</taxon>
        <taxon>Chordata</taxon>
        <taxon>Craniata</taxon>
        <taxon>Vertebrata</taxon>
        <taxon>Euteleostomi</taxon>
        <taxon>Mammalia</taxon>
        <taxon>Metatheria</taxon>
        <taxon>Diprotodontia</taxon>
        <taxon>Phascolarctidae</taxon>
        <taxon>Phascolarctos</taxon>
    </lineage>
</organism>
<dbReference type="SMART" id="SM00271">
    <property type="entry name" value="DnaJ"/>
    <property type="match status" value="1"/>
</dbReference>
<dbReference type="InParanoid" id="A0A6P5KIQ8"/>
<keyword evidence="4" id="KW-1185">Reference proteome</keyword>
<name>A0A6P5KIQ8_PHACI</name>
<dbReference type="PRINTS" id="PR00625">
    <property type="entry name" value="JDOMAIN"/>
</dbReference>
<dbReference type="Proteomes" id="UP000515140">
    <property type="component" value="Unplaced"/>
</dbReference>
<dbReference type="PROSITE" id="PS00636">
    <property type="entry name" value="DNAJ_1"/>
    <property type="match status" value="1"/>
</dbReference>
<gene>
    <name evidence="5" type="primary">SAMD13</name>
</gene>
<dbReference type="InterPro" id="IPR018253">
    <property type="entry name" value="DnaJ_domain_CS"/>
</dbReference>
<dbReference type="GO" id="GO:0051082">
    <property type="term" value="F:unfolded protein binding"/>
    <property type="evidence" value="ECO:0007669"/>
    <property type="project" value="InterPro"/>
</dbReference>
<dbReference type="PANTHER" id="PTHR45168:SF2">
    <property type="entry name" value="DNAJ HEAT SHOCK PROTEIN FAMILY (HSP40) MEMBER B8"/>
    <property type="match status" value="1"/>
</dbReference>
<proteinExistence type="predicted"/>
<keyword evidence="1" id="KW-0143">Chaperone</keyword>
<feature type="domain" description="J" evidence="3">
    <location>
        <begin position="3"/>
        <end position="69"/>
    </location>
</feature>